<dbReference type="GO" id="GO:0008360">
    <property type="term" value="P:regulation of cell shape"/>
    <property type="evidence" value="ECO:0007669"/>
    <property type="project" value="UniProtKB-KW"/>
</dbReference>
<proteinExistence type="inferred from homology"/>
<comment type="function">
    <text evidence="10">Cell wall formation. Catalyzes the transfer of a GlcNAc subunit on undecaprenyl-pyrophosphoryl-MurNAc-pentapeptide (lipid intermediate I) to form undecaprenyl-pyrophosphoryl-MurNAc-(pentapeptide)GlcNAc (lipid intermediate II).</text>
</comment>
<comment type="catalytic activity">
    <reaction evidence="10">
        <text>di-trans,octa-cis-undecaprenyl diphospho-N-acetyl-alpha-D-muramoyl-L-alanyl-D-glutamyl-meso-2,6-diaminopimeloyl-D-alanyl-D-alanine + UDP-N-acetyl-alpha-D-glucosamine = di-trans,octa-cis-undecaprenyl diphospho-[N-acetyl-alpha-D-glucosaminyl-(1-&gt;4)]-N-acetyl-alpha-D-muramoyl-L-alanyl-D-glutamyl-meso-2,6-diaminopimeloyl-D-alanyl-D-alanine + UDP + H(+)</text>
        <dbReference type="Rhea" id="RHEA:31227"/>
        <dbReference type="ChEBI" id="CHEBI:15378"/>
        <dbReference type="ChEBI" id="CHEBI:57705"/>
        <dbReference type="ChEBI" id="CHEBI:58223"/>
        <dbReference type="ChEBI" id="CHEBI:61387"/>
        <dbReference type="ChEBI" id="CHEBI:61388"/>
        <dbReference type="EC" id="2.4.1.227"/>
    </reaction>
</comment>
<feature type="binding site" evidence="10">
    <location>
        <position position="295"/>
    </location>
    <ligand>
        <name>UDP-N-acetyl-alpha-D-glucosamine</name>
        <dbReference type="ChEBI" id="CHEBI:57705"/>
    </ligand>
</feature>
<feature type="domain" description="Glycosyl transferase family 28 C-terminal" evidence="12">
    <location>
        <begin position="188"/>
        <end position="347"/>
    </location>
</feature>
<keyword evidence="1 10" id="KW-1003">Cell membrane</keyword>
<evidence type="ECO:0000259" key="12">
    <source>
        <dbReference type="Pfam" id="PF04101"/>
    </source>
</evidence>
<evidence type="ECO:0000256" key="5">
    <source>
        <dbReference type="ARBA" id="ARBA00022960"/>
    </source>
</evidence>
<dbReference type="GO" id="GO:0051301">
    <property type="term" value="P:cell division"/>
    <property type="evidence" value="ECO:0007669"/>
    <property type="project" value="UniProtKB-KW"/>
</dbReference>
<comment type="caution">
    <text evidence="10">Lacks conserved residue(s) required for the propagation of feature annotation.</text>
</comment>
<dbReference type="CDD" id="cd03785">
    <property type="entry name" value="GT28_MurG"/>
    <property type="match status" value="1"/>
</dbReference>
<gene>
    <name evidence="10" type="primary">murG</name>
    <name evidence="13" type="ORF">EIC27_05480</name>
</gene>
<dbReference type="Gene3D" id="3.40.50.2000">
    <property type="entry name" value="Glycogen Phosphorylase B"/>
    <property type="match status" value="2"/>
</dbReference>
<dbReference type="Pfam" id="PF03033">
    <property type="entry name" value="Glyco_transf_28"/>
    <property type="match status" value="1"/>
</dbReference>
<keyword evidence="7 10" id="KW-0472">Membrane</keyword>
<dbReference type="EMBL" id="RXFM01000082">
    <property type="protein sequence ID" value="RST63390.1"/>
    <property type="molecule type" value="Genomic_DNA"/>
</dbReference>
<dbReference type="OrthoDB" id="9808936at2"/>
<feature type="binding site" evidence="10">
    <location>
        <position position="125"/>
    </location>
    <ligand>
        <name>UDP-N-acetyl-alpha-D-glucosamine</name>
        <dbReference type="ChEBI" id="CHEBI:57705"/>
    </ligand>
</feature>
<evidence type="ECO:0000256" key="2">
    <source>
        <dbReference type="ARBA" id="ARBA00022618"/>
    </source>
</evidence>
<keyword evidence="8 10" id="KW-0131">Cell cycle</keyword>
<dbReference type="GO" id="GO:0005886">
    <property type="term" value="C:plasma membrane"/>
    <property type="evidence" value="ECO:0007669"/>
    <property type="project" value="UniProtKB-SubCell"/>
</dbReference>
<feature type="binding site" evidence="10">
    <location>
        <position position="194"/>
    </location>
    <ligand>
        <name>UDP-N-acetyl-alpha-D-glucosamine</name>
        <dbReference type="ChEBI" id="CHEBI:57705"/>
    </ligand>
</feature>
<dbReference type="UniPathway" id="UPA00219"/>
<evidence type="ECO:0000313" key="13">
    <source>
        <dbReference type="EMBL" id="RST63390.1"/>
    </source>
</evidence>
<keyword evidence="6 10" id="KW-0573">Peptidoglycan synthesis</keyword>
<dbReference type="InterPro" id="IPR006009">
    <property type="entry name" value="GlcNAc_MurG"/>
</dbReference>
<feature type="binding site" evidence="10">
    <location>
        <begin position="14"/>
        <end position="16"/>
    </location>
    <ligand>
        <name>UDP-N-acetyl-alpha-D-glucosamine</name>
        <dbReference type="ChEBI" id="CHEBI:57705"/>
    </ligand>
</feature>
<evidence type="ECO:0000256" key="1">
    <source>
        <dbReference type="ARBA" id="ARBA00022475"/>
    </source>
</evidence>
<organism evidence="13 14">
    <name type="scientific">Candidatus Aquarickettsia rohweri</name>
    <dbReference type="NCBI Taxonomy" id="2602574"/>
    <lineage>
        <taxon>Bacteria</taxon>
        <taxon>Pseudomonadati</taxon>
        <taxon>Pseudomonadota</taxon>
        <taxon>Alphaproteobacteria</taxon>
        <taxon>Rickettsiales</taxon>
        <taxon>Candidatus Midichloriaceae</taxon>
        <taxon>Candidatus Aquarickettsia</taxon>
    </lineage>
</organism>
<dbReference type="GO" id="GO:0050511">
    <property type="term" value="F:undecaprenyldiphospho-muramoylpentapeptide beta-N-acetylglucosaminyltransferase activity"/>
    <property type="evidence" value="ECO:0007669"/>
    <property type="project" value="UniProtKB-UniRule"/>
</dbReference>
<dbReference type="HAMAP" id="MF_00033">
    <property type="entry name" value="MurG"/>
    <property type="match status" value="1"/>
</dbReference>
<dbReference type="RefSeq" id="WP_126045092.1">
    <property type="nucleotide sequence ID" value="NZ_RXFM01000082.1"/>
</dbReference>
<dbReference type="PANTHER" id="PTHR21015:SF22">
    <property type="entry name" value="GLYCOSYLTRANSFERASE"/>
    <property type="match status" value="1"/>
</dbReference>
<keyword evidence="4 10" id="KW-0808">Transferase</keyword>
<evidence type="ECO:0000256" key="8">
    <source>
        <dbReference type="ARBA" id="ARBA00023306"/>
    </source>
</evidence>
<dbReference type="GO" id="GO:0009252">
    <property type="term" value="P:peptidoglycan biosynthetic process"/>
    <property type="evidence" value="ECO:0007669"/>
    <property type="project" value="UniProtKB-UniRule"/>
</dbReference>
<evidence type="ECO:0000313" key="14">
    <source>
        <dbReference type="Proteomes" id="UP000279470"/>
    </source>
</evidence>
<keyword evidence="14" id="KW-1185">Reference proteome</keyword>
<keyword evidence="2 10" id="KW-0132">Cell division</keyword>
<keyword evidence="3 10" id="KW-0328">Glycosyltransferase</keyword>
<dbReference type="Pfam" id="PF04101">
    <property type="entry name" value="Glyco_tran_28_C"/>
    <property type="match status" value="1"/>
</dbReference>
<feature type="binding site" evidence="10">
    <location>
        <position position="168"/>
    </location>
    <ligand>
        <name>UDP-N-acetyl-alpha-D-glucosamine</name>
        <dbReference type="ChEBI" id="CHEBI:57705"/>
    </ligand>
</feature>
<dbReference type="EC" id="2.4.1.227" evidence="10"/>
<comment type="subcellular location">
    <subcellularLocation>
        <location evidence="10">Cell membrane</location>
        <topology evidence="10">Peripheral membrane protein</topology>
        <orientation evidence="10">Cytoplasmic side</orientation>
    </subcellularLocation>
</comment>
<keyword evidence="5 10" id="KW-0133">Cell shape</keyword>
<comment type="caution">
    <text evidence="13">The sequence shown here is derived from an EMBL/GenBank/DDBJ whole genome shotgun (WGS) entry which is preliminary data.</text>
</comment>
<dbReference type="Proteomes" id="UP000279470">
    <property type="component" value="Unassembled WGS sequence"/>
</dbReference>
<dbReference type="SUPFAM" id="SSF53756">
    <property type="entry name" value="UDP-Glycosyltransferase/glycogen phosphorylase"/>
    <property type="match status" value="1"/>
</dbReference>
<sequence length="364" mass="41636">MTKNKLILISTGGTGGHVFPAQAVADRLMSKNYSLHLVTDKRALKYLAGAFLYMRKTIILASGVNEKFSSKLLNFTLLIISSLKIMGKFFLQKPKIVVSFGGYPTLPASLYAIIFRVPLILHEQNSVLGQINRLFLPFAKKLFISFPNTQNIKEKYKNKIILTGLPIRNKFIEAVNNKKIKRNRYLKILVVGGSQGARIFSDIIPKSIQNLGKILQERIHITQQAREENIDEVISEYSKIKCKYNIKTFFDNLEELYDKHDLVICRGGASSIAELMVFKKVAILVPFAKAKDNHQFYNAKFLNENSKIILKTEDKFCPKWLSLFIADLLNNPDKLQDIQKSYNNKYKDLHLNSVNKFVKELDNI</sequence>
<comment type="pathway">
    <text evidence="10">Cell wall biogenesis; peptidoglycan biosynthesis.</text>
</comment>
<evidence type="ECO:0000259" key="11">
    <source>
        <dbReference type="Pfam" id="PF03033"/>
    </source>
</evidence>
<dbReference type="GO" id="GO:0071555">
    <property type="term" value="P:cell wall organization"/>
    <property type="evidence" value="ECO:0007669"/>
    <property type="project" value="UniProtKB-KW"/>
</dbReference>
<dbReference type="GO" id="GO:0005975">
    <property type="term" value="P:carbohydrate metabolic process"/>
    <property type="evidence" value="ECO:0007669"/>
    <property type="project" value="InterPro"/>
</dbReference>
<evidence type="ECO:0000256" key="6">
    <source>
        <dbReference type="ARBA" id="ARBA00022984"/>
    </source>
</evidence>
<dbReference type="AlphaFoldDB" id="A0A429XF58"/>
<evidence type="ECO:0000256" key="10">
    <source>
        <dbReference type="HAMAP-Rule" id="MF_00033"/>
    </source>
</evidence>
<protein>
    <recommendedName>
        <fullName evidence="10">UDP-N-acetylglucosamine--N-acetylmuramyl-(pentapeptide) pyrophosphoryl-undecaprenol N-acetylglucosamine transferase</fullName>
        <ecNumber evidence="10">2.4.1.227</ecNumber>
    </recommendedName>
    <alternativeName>
        <fullName evidence="10">Undecaprenyl-PP-MurNAc-pentapeptide-UDPGlcNAc GlcNAc transferase</fullName>
    </alternativeName>
</protein>
<evidence type="ECO:0000256" key="4">
    <source>
        <dbReference type="ARBA" id="ARBA00022679"/>
    </source>
</evidence>
<dbReference type="PANTHER" id="PTHR21015">
    <property type="entry name" value="UDP-N-ACETYLGLUCOSAMINE--N-ACETYLMURAMYL-(PENTAPEPTIDE) PYROPHOSPHORYL-UNDECAPRENOL N-ACETYLGLUCOSAMINE TRANSFERASE 1"/>
    <property type="match status" value="1"/>
</dbReference>
<comment type="similarity">
    <text evidence="10">Belongs to the glycosyltransferase 28 family. MurG subfamily.</text>
</comment>
<reference evidence="14" key="1">
    <citation type="submission" date="2018-11" db="EMBL/GenBank/DDBJ databases">
        <title>Phylogenetic, genomic, and biogeographic characterization of a novel and ubiquitous marine invertebrate-associated Rickettsiales parasite, Candidatus Marinoinvertebrata rohwerii, gen. nov., sp. nov.</title>
        <authorList>
            <person name="Klinges J.G."/>
            <person name="Rosales S.M."/>
            <person name="Mcminds R."/>
            <person name="Shaver E.C."/>
            <person name="Shantz A."/>
            <person name="Peters E.C."/>
            <person name="Burkepile D.E."/>
            <person name="Silliman B.R."/>
            <person name="Vega Thurber R.L."/>
        </authorList>
    </citation>
    <scope>NUCLEOTIDE SEQUENCE [LARGE SCALE GENOMIC DNA]</scope>
    <source>
        <strain evidence="14">a_cerv_44</strain>
    </source>
</reference>
<keyword evidence="9 10" id="KW-0961">Cell wall biogenesis/degradation</keyword>
<dbReference type="InterPro" id="IPR007235">
    <property type="entry name" value="Glyco_trans_28_C"/>
</dbReference>
<evidence type="ECO:0000256" key="9">
    <source>
        <dbReference type="ARBA" id="ARBA00023316"/>
    </source>
</evidence>
<dbReference type="GO" id="GO:0051991">
    <property type="term" value="F:UDP-N-acetyl-D-glucosamine:N-acetylmuramoyl-L-alanyl-D-glutamyl-meso-2,6-diaminopimelyl-D-alanyl-D-alanine-diphosphoundecaprenol 4-beta-N-acetylglucosaminlytransferase activity"/>
    <property type="evidence" value="ECO:0007669"/>
    <property type="project" value="RHEA"/>
</dbReference>
<name>A0A429XF58_9RICK</name>
<dbReference type="InterPro" id="IPR004276">
    <property type="entry name" value="GlycoTrans_28_N"/>
</dbReference>
<evidence type="ECO:0000256" key="3">
    <source>
        <dbReference type="ARBA" id="ARBA00022676"/>
    </source>
</evidence>
<evidence type="ECO:0000256" key="7">
    <source>
        <dbReference type="ARBA" id="ARBA00023136"/>
    </source>
</evidence>
<accession>A0A429XF58</accession>
<feature type="domain" description="Glycosyltransferase family 28 N-terminal" evidence="11">
    <location>
        <begin position="7"/>
        <end position="143"/>
    </location>
</feature>